<evidence type="ECO:0000256" key="1">
    <source>
        <dbReference type="SAM" id="MobiDB-lite"/>
    </source>
</evidence>
<dbReference type="RefSeq" id="WP_033016601.1">
    <property type="nucleotide sequence ID" value="NZ_CBCSGJ010000028.1"/>
</dbReference>
<organism evidence="2 3">
    <name type="scientific">Geobacillus stearothermophilus</name>
    <name type="common">Bacillus stearothermophilus</name>
    <dbReference type="NCBI Taxonomy" id="1422"/>
    <lineage>
        <taxon>Bacteria</taxon>
        <taxon>Bacillati</taxon>
        <taxon>Bacillota</taxon>
        <taxon>Bacilli</taxon>
        <taxon>Bacillales</taxon>
        <taxon>Anoxybacillaceae</taxon>
        <taxon>Geobacillus</taxon>
    </lineage>
</organism>
<protein>
    <submittedName>
        <fullName evidence="2">Uncharacterized protein</fullName>
    </submittedName>
</protein>
<comment type="caution">
    <text evidence="2">The sequence shown here is derived from an EMBL/GenBank/DDBJ whole genome shotgun (WGS) entry which is preliminary data.</text>
</comment>
<proteinExistence type="predicted"/>
<evidence type="ECO:0000313" key="3">
    <source>
        <dbReference type="Proteomes" id="UP000266922"/>
    </source>
</evidence>
<reference evidence="2 3" key="1">
    <citation type="submission" date="2018-10" db="EMBL/GenBank/DDBJ databases">
        <title>Geobacillus stearothermophilus in processing lines of powdered infant formula.</title>
        <authorList>
            <person name="Rhee M.S."/>
            <person name="Choi I.-G."/>
            <person name="Cho T.J."/>
            <person name="Park B."/>
        </authorList>
    </citation>
    <scope>NUCLEOTIDE SEQUENCE [LARGE SCALE GENOMIC DNA]</scope>
    <source>
        <strain evidence="2 3">FHS-PPGT130</strain>
    </source>
</reference>
<name>A0A3L7CYJ8_GEOSE</name>
<evidence type="ECO:0000313" key="2">
    <source>
        <dbReference type="EMBL" id="RLQ14354.1"/>
    </source>
</evidence>
<sequence>MKAKKQSSSPFSVSILSAIQPSIWKKWIWESPAKGEHPEPMQGKKQSTERSSHKHWNASPSFTAERSESSSMMLVDILPITVDILAK</sequence>
<dbReference type="GeneID" id="89612194"/>
<feature type="region of interest" description="Disordered" evidence="1">
    <location>
        <begin position="33"/>
        <end position="64"/>
    </location>
</feature>
<dbReference type="AlphaFoldDB" id="A0A3L7CYJ8"/>
<gene>
    <name evidence="2" type="ORF">D9548_06080</name>
</gene>
<accession>A0A3L7CYJ8</accession>
<dbReference type="Proteomes" id="UP000266922">
    <property type="component" value="Unassembled WGS sequence"/>
</dbReference>
<dbReference type="EMBL" id="RCTJ01000014">
    <property type="protein sequence ID" value="RLQ14354.1"/>
    <property type="molecule type" value="Genomic_DNA"/>
</dbReference>